<comment type="caution">
    <text evidence="4">The sequence shown here is derived from an EMBL/GenBank/DDBJ whole genome shotgun (WGS) entry which is preliminary data.</text>
</comment>
<dbReference type="InterPro" id="IPR027806">
    <property type="entry name" value="HARBI1_dom"/>
</dbReference>
<dbReference type="GO" id="GO:0046872">
    <property type="term" value="F:metal ion binding"/>
    <property type="evidence" value="ECO:0007669"/>
    <property type="project" value="UniProtKB-KW"/>
</dbReference>
<evidence type="ECO:0000256" key="2">
    <source>
        <dbReference type="ARBA" id="ARBA00022723"/>
    </source>
</evidence>
<feature type="domain" description="DDE Tnp4" evidence="3">
    <location>
        <begin position="75"/>
        <end position="161"/>
    </location>
</feature>
<evidence type="ECO:0000256" key="1">
    <source>
        <dbReference type="ARBA" id="ARBA00001968"/>
    </source>
</evidence>
<dbReference type="Pfam" id="PF13359">
    <property type="entry name" value="DDE_Tnp_4"/>
    <property type="match status" value="1"/>
</dbReference>
<protein>
    <recommendedName>
        <fullName evidence="3">DDE Tnp4 domain-containing protein</fullName>
    </recommendedName>
</protein>
<feature type="non-terminal residue" evidence="4">
    <location>
        <position position="1"/>
    </location>
</feature>
<dbReference type="AlphaFoldDB" id="A0A225W8Q4"/>
<name>A0A225W8Q4_9STRA</name>
<evidence type="ECO:0000313" key="5">
    <source>
        <dbReference type="Proteomes" id="UP000198211"/>
    </source>
</evidence>
<keyword evidence="2" id="KW-0479">Metal-binding</keyword>
<comment type="cofactor">
    <cofactor evidence="1">
        <name>a divalent metal cation</name>
        <dbReference type="ChEBI" id="CHEBI:60240"/>
    </cofactor>
</comment>
<evidence type="ECO:0000259" key="3">
    <source>
        <dbReference type="Pfam" id="PF13359"/>
    </source>
</evidence>
<keyword evidence="5" id="KW-1185">Reference proteome</keyword>
<reference evidence="5" key="1">
    <citation type="submission" date="2017-03" db="EMBL/GenBank/DDBJ databases">
        <title>Phytopthora megakarya and P. palmivora, two closely related causual agents of cacao black pod achieved similar genome size and gene model numbers by different mechanisms.</title>
        <authorList>
            <person name="Ali S."/>
            <person name="Shao J."/>
            <person name="Larry D.J."/>
            <person name="Kronmiller B."/>
            <person name="Shen D."/>
            <person name="Strem M.D."/>
            <person name="Melnick R.L."/>
            <person name="Guiltinan M.J."/>
            <person name="Tyler B.M."/>
            <person name="Meinhardt L.W."/>
            <person name="Bailey B.A."/>
        </authorList>
    </citation>
    <scope>NUCLEOTIDE SEQUENCE [LARGE SCALE GENOMIC DNA]</scope>
    <source>
        <strain evidence="5">zdho120</strain>
    </source>
</reference>
<gene>
    <name evidence="4" type="ORF">PHMEG_00013109</name>
</gene>
<organism evidence="4 5">
    <name type="scientific">Phytophthora megakarya</name>
    <dbReference type="NCBI Taxonomy" id="4795"/>
    <lineage>
        <taxon>Eukaryota</taxon>
        <taxon>Sar</taxon>
        <taxon>Stramenopiles</taxon>
        <taxon>Oomycota</taxon>
        <taxon>Peronosporomycetes</taxon>
        <taxon>Peronosporales</taxon>
        <taxon>Peronosporaceae</taxon>
        <taxon>Phytophthora</taxon>
    </lineage>
</organism>
<accession>A0A225W8Q4</accession>
<dbReference type="STRING" id="4795.A0A225W8Q4"/>
<sequence length="195" mass="22028">IISALEALYIFLRRMSYPARLEDLANLFGRAPAALISISNAVQDFLFDSFSHLLLFDTRRLTAITLRAYAGSVCRPKKNQKYVFNGHKKHALMYQSFLAPDGIIIHISGPFPGTRHDVFILHQSLLLKVAASSLTFDGKHYVFYGDSAYGQQEHVVAPFYTMDVLLVTVHTCLYRSQASKYSQHTPPSVDEYLHS</sequence>
<dbReference type="EMBL" id="NBNE01001553">
    <property type="protein sequence ID" value="OWZ13539.1"/>
    <property type="molecule type" value="Genomic_DNA"/>
</dbReference>
<dbReference type="Proteomes" id="UP000198211">
    <property type="component" value="Unassembled WGS sequence"/>
</dbReference>
<dbReference type="OrthoDB" id="125751at2759"/>
<proteinExistence type="predicted"/>
<evidence type="ECO:0000313" key="4">
    <source>
        <dbReference type="EMBL" id="OWZ13539.1"/>
    </source>
</evidence>